<comment type="caution">
    <text evidence="11">The sequence shown here is derived from an EMBL/GenBank/DDBJ whole genome shotgun (WGS) entry which is preliminary data.</text>
</comment>
<dbReference type="PANTHER" id="PTHR43298:SF2">
    <property type="entry name" value="FMN_FAD EXPORTER YEEO-RELATED"/>
    <property type="match status" value="1"/>
</dbReference>
<evidence type="ECO:0000313" key="12">
    <source>
        <dbReference type="Proteomes" id="UP000032049"/>
    </source>
</evidence>
<sequence length="468" mass="50901">MKTIILQTRSVLLLLRQAVQGTEKKFTTGGINRAIVLLSVPMVLELTMESLFVFVNIFFVSKLGANAILIVGITQSINAVAYSVAMGLSIAASTIIARRVGESNFKEAGSTAMQAIYVGVSIGGIIAAGLCIFSNQVLRAVGASDSLIVYGHLFSQLILGSVFLLILRMLLNGIFRGAGDAAMAMRNLWVSNLLNIILCPILIFGWGFIPGFGLTGVALATVIARVIGVIYQFWYLIRGRTIIVIRKAQLAFVPGIVKSILRLGFAGTFQYLIPSSSWLIMTKIITHFGADAFAGYIIAQRVASVATMPAWGIGNAAGVLTGQNMGANQPERAEQTVWRAGWFNMCFLSLVAVFWLFFAKDVIGIFTSVPGILQNGVMYIQYLSIAYVLLGYTMVISRALNAAGNVRQLTMLYVLMFYITQLPLAWFLGINMNWGTKGVFIAILTSELVLAIACIIIFRKGDWKKTKV</sequence>
<keyword evidence="6 10" id="KW-1133">Transmembrane helix</keyword>
<feature type="transmembrane region" description="Helical" evidence="10">
    <location>
        <begin position="438"/>
        <end position="458"/>
    </location>
</feature>
<dbReference type="OrthoDB" id="9776324at2"/>
<dbReference type="GO" id="GO:0015297">
    <property type="term" value="F:antiporter activity"/>
    <property type="evidence" value="ECO:0007669"/>
    <property type="project" value="UniProtKB-KW"/>
</dbReference>
<evidence type="ECO:0000256" key="7">
    <source>
        <dbReference type="ARBA" id="ARBA00023065"/>
    </source>
</evidence>
<dbReference type="InterPro" id="IPR048279">
    <property type="entry name" value="MdtK-like"/>
</dbReference>
<dbReference type="GO" id="GO:0005886">
    <property type="term" value="C:plasma membrane"/>
    <property type="evidence" value="ECO:0007669"/>
    <property type="project" value="UniProtKB-SubCell"/>
</dbReference>
<keyword evidence="4" id="KW-1003">Cell membrane</keyword>
<evidence type="ECO:0000256" key="1">
    <source>
        <dbReference type="ARBA" id="ARBA00004651"/>
    </source>
</evidence>
<dbReference type="InterPro" id="IPR050222">
    <property type="entry name" value="MATE_MdtK"/>
</dbReference>
<dbReference type="PANTHER" id="PTHR43298">
    <property type="entry name" value="MULTIDRUG RESISTANCE PROTEIN NORM-RELATED"/>
    <property type="match status" value="1"/>
</dbReference>
<reference evidence="11 12" key="1">
    <citation type="submission" date="2015-01" db="EMBL/GenBank/DDBJ databases">
        <title>Draft genome sequence of Pedobacter sp. NL19 isolated from sludge of an effluent treatment pond in an abandoned uranium mine.</title>
        <authorList>
            <person name="Santos T."/>
            <person name="Caetano T."/>
            <person name="Covas C."/>
            <person name="Cruz A."/>
            <person name="Mendo S."/>
        </authorList>
    </citation>
    <scope>NUCLEOTIDE SEQUENCE [LARGE SCALE GENOMIC DNA]</scope>
    <source>
        <strain evidence="11 12">NL19</strain>
    </source>
</reference>
<feature type="transmembrane region" description="Helical" evidence="10">
    <location>
        <begin position="188"/>
        <end position="209"/>
    </location>
</feature>
<dbReference type="InterPro" id="IPR002528">
    <property type="entry name" value="MATE_fam"/>
</dbReference>
<evidence type="ECO:0000256" key="5">
    <source>
        <dbReference type="ARBA" id="ARBA00022692"/>
    </source>
</evidence>
<evidence type="ECO:0000256" key="3">
    <source>
        <dbReference type="ARBA" id="ARBA00022449"/>
    </source>
</evidence>
<feature type="transmembrane region" description="Helical" evidence="10">
    <location>
        <begin position="53"/>
        <end position="73"/>
    </location>
</feature>
<evidence type="ECO:0000256" key="8">
    <source>
        <dbReference type="ARBA" id="ARBA00023136"/>
    </source>
</evidence>
<keyword evidence="7" id="KW-0406">Ion transport</keyword>
<dbReference type="Pfam" id="PF01554">
    <property type="entry name" value="MatE"/>
    <property type="match status" value="2"/>
</dbReference>
<dbReference type="STRING" id="1503925.TH53_03675"/>
<evidence type="ECO:0000256" key="6">
    <source>
        <dbReference type="ARBA" id="ARBA00022989"/>
    </source>
</evidence>
<evidence type="ECO:0000256" key="2">
    <source>
        <dbReference type="ARBA" id="ARBA00022448"/>
    </source>
</evidence>
<feature type="transmembrane region" description="Helical" evidence="10">
    <location>
        <begin position="215"/>
        <end position="237"/>
    </location>
</feature>
<comment type="subcellular location">
    <subcellularLocation>
        <location evidence="1">Cell membrane</location>
        <topology evidence="1">Multi-pass membrane protein</topology>
    </subcellularLocation>
</comment>
<feature type="transmembrane region" description="Helical" evidence="10">
    <location>
        <begin position="379"/>
        <end position="400"/>
    </location>
</feature>
<keyword evidence="3" id="KW-0050">Antiport</keyword>
<organism evidence="11 12">
    <name type="scientific">Pedobacter lusitanus</name>
    <dbReference type="NCBI Taxonomy" id="1503925"/>
    <lineage>
        <taxon>Bacteria</taxon>
        <taxon>Pseudomonadati</taxon>
        <taxon>Bacteroidota</taxon>
        <taxon>Sphingobacteriia</taxon>
        <taxon>Sphingobacteriales</taxon>
        <taxon>Sphingobacteriaceae</taxon>
        <taxon>Pedobacter</taxon>
    </lineage>
</organism>
<evidence type="ECO:0000256" key="4">
    <source>
        <dbReference type="ARBA" id="ARBA00022475"/>
    </source>
</evidence>
<dbReference type="GO" id="GO:0006811">
    <property type="term" value="P:monoatomic ion transport"/>
    <property type="evidence" value="ECO:0007669"/>
    <property type="project" value="UniProtKB-KW"/>
</dbReference>
<feature type="transmembrane region" description="Helical" evidence="10">
    <location>
        <begin position="79"/>
        <end position="96"/>
    </location>
</feature>
<protein>
    <recommendedName>
        <fullName evidence="9">Multidrug-efflux transporter</fullName>
    </recommendedName>
</protein>
<evidence type="ECO:0000256" key="9">
    <source>
        <dbReference type="ARBA" id="ARBA00031636"/>
    </source>
</evidence>
<dbReference type="EMBL" id="JXRA01000014">
    <property type="protein sequence ID" value="KIO78392.1"/>
    <property type="molecule type" value="Genomic_DNA"/>
</dbReference>
<proteinExistence type="predicted"/>
<dbReference type="NCBIfam" id="TIGR00797">
    <property type="entry name" value="matE"/>
    <property type="match status" value="1"/>
</dbReference>
<feature type="transmembrane region" description="Helical" evidence="10">
    <location>
        <begin position="412"/>
        <end position="432"/>
    </location>
</feature>
<gene>
    <name evidence="11" type="ORF">TH53_03675</name>
</gene>
<dbReference type="PIRSF" id="PIRSF006603">
    <property type="entry name" value="DinF"/>
    <property type="match status" value="1"/>
</dbReference>
<feature type="transmembrane region" description="Helical" evidence="10">
    <location>
        <begin position="116"/>
        <end position="135"/>
    </location>
</feature>
<feature type="transmembrane region" description="Helical" evidence="10">
    <location>
        <begin position="341"/>
        <end position="359"/>
    </location>
</feature>
<accession>A0A0D0GMH3</accession>
<dbReference type="RefSeq" id="WP_041878482.1">
    <property type="nucleotide sequence ID" value="NZ_CP157278.1"/>
</dbReference>
<keyword evidence="5 10" id="KW-0812">Transmembrane</keyword>
<feature type="transmembrane region" description="Helical" evidence="10">
    <location>
        <begin position="147"/>
        <end position="167"/>
    </location>
</feature>
<dbReference type="AlphaFoldDB" id="A0A0D0GMH3"/>
<evidence type="ECO:0000256" key="10">
    <source>
        <dbReference type="SAM" id="Phobius"/>
    </source>
</evidence>
<dbReference type="GO" id="GO:0042910">
    <property type="term" value="F:xenobiotic transmembrane transporter activity"/>
    <property type="evidence" value="ECO:0007669"/>
    <property type="project" value="InterPro"/>
</dbReference>
<evidence type="ECO:0000313" key="11">
    <source>
        <dbReference type="EMBL" id="KIO78392.1"/>
    </source>
</evidence>
<dbReference type="Proteomes" id="UP000032049">
    <property type="component" value="Unassembled WGS sequence"/>
</dbReference>
<name>A0A0D0GMH3_9SPHI</name>
<keyword evidence="8 10" id="KW-0472">Membrane</keyword>
<dbReference type="CDD" id="cd13139">
    <property type="entry name" value="MATE_like_14"/>
    <property type="match status" value="1"/>
</dbReference>
<keyword evidence="12" id="KW-1185">Reference proteome</keyword>
<keyword evidence="2" id="KW-0813">Transport</keyword>
<feature type="transmembrane region" description="Helical" evidence="10">
    <location>
        <begin position="249"/>
        <end position="272"/>
    </location>
</feature>